<dbReference type="Proteomes" id="UP000027120">
    <property type="component" value="Unassembled WGS sequence"/>
</dbReference>
<reference evidence="1 2" key="1">
    <citation type="submission" date="2014-04" db="EMBL/GenBank/DDBJ databases">
        <authorList>
            <consortium name="International Citrus Genome Consortium"/>
            <person name="Gmitter F."/>
            <person name="Chen C."/>
            <person name="Farmerie W."/>
            <person name="Harkins T."/>
            <person name="Desany B."/>
            <person name="Mohiuddin M."/>
            <person name="Kodira C."/>
            <person name="Borodovsky M."/>
            <person name="Lomsadze A."/>
            <person name="Burns P."/>
            <person name="Jenkins J."/>
            <person name="Prochnik S."/>
            <person name="Shu S."/>
            <person name="Chapman J."/>
            <person name="Pitluck S."/>
            <person name="Schmutz J."/>
            <person name="Rokhsar D."/>
        </authorList>
    </citation>
    <scope>NUCLEOTIDE SEQUENCE</scope>
</reference>
<organism evidence="1 2">
    <name type="scientific">Citrus sinensis</name>
    <name type="common">Sweet orange</name>
    <name type="synonym">Citrus aurantium var. sinensis</name>
    <dbReference type="NCBI Taxonomy" id="2711"/>
    <lineage>
        <taxon>Eukaryota</taxon>
        <taxon>Viridiplantae</taxon>
        <taxon>Streptophyta</taxon>
        <taxon>Embryophyta</taxon>
        <taxon>Tracheophyta</taxon>
        <taxon>Spermatophyta</taxon>
        <taxon>Magnoliopsida</taxon>
        <taxon>eudicotyledons</taxon>
        <taxon>Gunneridae</taxon>
        <taxon>Pentapetalae</taxon>
        <taxon>rosids</taxon>
        <taxon>malvids</taxon>
        <taxon>Sapindales</taxon>
        <taxon>Rutaceae</taxon>
        <taxon>Aurantioideae</taxon>
        <taxon>Citrus</taxon>
    </lineage>
</organism>
<accession>A0A067DXV9</accession>
<dbReference type="AlphaFoldDB" id="A0A067DXV9"/>
<proteinExistence type="predicted"/>
<gene>
    <name evidence="1" type="ORF">CISIN_1g0186861mg</name>
</gene>
<dbReference type="STRING" id="2711.A0A067DXV9"/>
<keyword evidence="2" id="KW-1185">Reference proteome</keyword>
<evidence type="ECO:0000313" key="1">
    <source>
        <dbReference type="EMBL" id="KDO47658.1"/>
    </source>
</evidence>
<sequence length="60" mass="6369">MVSMTASTSVAGNNVTSFNVLGDSSVDCGENTLFYPILHHNLSLIPCYNGSDSTLLPHLL</sequence>
<feature type="non-terminal residue" evidence="1">
    <location>
        <position position="60"/>
    </location>
</feature>
<evidence type="ECO:0000313" key="2">
    <source>
        <dbReference type="Proteomes" id="UP000027120"/>
    </source>
</evidence>
<name>A0A067DXV9_CITSI</name>
<dbReference type="EMBL" id="KK785168">
    <property type="protein sequence ID" value="KDO47658.1"/>
    <property type="molecule type" value="Genomic_DNA"/>
</dbReference>
<protein>
    <submittedName>
        <fullName evidence="1">Uncharacterized protein</fullName>
    </submittedName>
</protein>